<dbReference type="AlphaFoldDB" id="A0A9D4G3D1"/>
<feature type="signal peptide" evidence="1">
    <location>
        <begin position="1"/>
        <end position="24"/>
    </location>
</feature>
<evidence type="ECO:0008006" key="4">
    <source>
        <dbReference type="Google" id="ProtNLM"/>
    </source>
</evidence>
<dbReference type="EMBL" id="JAIWYP010000006">
    <property type="protein sequence ID" value="KAH3809829.1"/>
    <property type="molecule type" value="Genomic_DNA"/>
</dbReference>
<protein>
    <recommendedName>
        <fullName evidence="4">Secreted protein</fullName>
    </recommendedName>
</protein>
<organism evidence="2 3">
    <name type="scientific">Dreissena polymorpha</name>
    <name type="common">Zebra mussel</name>
    <name type="synonym">Mytilus polymorpha</name>
    <dbReference type="NCBI Taxonomy" id="45954"/>
    <lineage>
        <taxon>Eukaryota</taxon>
        <taxon>Metazoa</taxon>
        <taxon>Spiralia</taxon>
        <taxon>Lophotrochozoa</taxon>
        <taxon>Mollusca</taxon>
        <taxon>Bivalvia</taxon>
        <taxon>Autobranchia</taxon>
        <taxon>Heteroconchia</taxon>
        <taxon>Euheterodonta</taxon>
        <taxon>Imparidentia</taxon>
        <taxon>Neoheterodontei</taxon>
        <taxon>Myida</taxon>
        <taxon>Dreissenoidea</taxon>
        <taxon>Dreissenidae</taxon>
        <taxon>Dreissena</taxon>
    </lineage>
</organism>
<accession>A0A9D4G3D1</accession>
<reference evidence="2" key="2">
    <citation type="submission" date="2020-11" db="EMBL/GenBank/DDBJ databases">
        <authorList>
            <person name="McCartney M.A."/>
            <person name="Auch B."/>
            <person name="Kono T."/>
            <person name="Mallez S."/>
            <person name="Becker A."/>
            <person name="Gohl D.M."/>
            <person name="Silverstein K.A.T."/>
            <person name="Koren S."/>
            <person name="Bechman K.B."/>
            <person name="Herman A."/>
            <person name="Abrahante J.E."/>
            <person name="Garbe J."/>
        </authorList>
    </citation>
    <scope>NUCLEOTIDE SEQUENCE</scope>
    <source>
        <strain evidence="2">Duluth1</strain>
        <tissue evidence="2">Whole animal</tissue>
    </source>
</reference>
<comment type="caution">
    <text evidence="2">The sequence shown here is derived from an EMBL/GenBank/DDBJ whole genome shotgun (WGS) entry which is preliminary data.</text>
</comment>
<gene>
    <name evidence="2" type="ORF">DPMN_138209</name>
</gene>
<feature type="chain" id="PRO_5038388416" description="Secreted protein" evidence="1">
    <location>
        <begin position="25"/>
        <end position="71"/>
    </location>
</feature>
<keyword evidence="3" id="KW-1185">Reference proteome</keyword>
<evidence type="ECO:0000256" key="1">
    <source>
        <dbReference type="SAM" id="SignalP"/>
    </source>
</evidence>
<evidence type="ECO:0000313" key="3">
    <source>
        <dbReference type="Proteomes" id="UP000828390"/>
    </source>
</evidence>
<reference evidence="2" key="1">
    <citation type="journal article" date="2019" name="bioRxiv">
        <title>The Genome of the Zebra Mussel, Dreissena polymorpha: A Resource for Invasive Species Research.</title>
        <authorList>
            <person name="McCartney M.A."/>
            <person name="Auch B."/>
            <person name="Kono T."/>
            <person name="Mallez S."/>
            <person name="Zhang Y."/>
            <person name="Obille A."/>
            <person name="Becker A."/>
            <person name="Abrahante J.E."/>
            <person name="Garbe J."/>
            <person name="Badalamenti J.P."/>
            <person name="Herman A."/>
            <person name="Mangelson H."/>
            <person name="Liachko I."/>
            <person name="Sullivan S."/>
            <person name="Sone E.D."/>
            <person name="Koren S."/>
            <person name="Silverstein K.A.T."/>
            <person name="Beckman K.B."/>
            <person name="Gohl D.M."/>
        </authorList>
    </citation>
    <scope>NUCLEOTIDE SEQUENCE</scope>
    <source>
        <strain evidence="2">Duluth1</strain>
        <tissue evidence="2">Whole animal</tissue>
    </source>
</reference>
<name>A0A9D4G3D1_DREPO</name>
<proteinExistence type="predicted"/>
<keyword evidence="1" id="KW-0732">Signal</keyword>
<sequence>MKGCAFRKILFQVACFDLFASVASMSLCIDCRQAVLSSAIVAQVSALMARAFRSLFHVSLYLSAGRWTAFC</sequence>
<dbReference type="Proteomes" id="UP000828390">
    <property type="component" value="Unassembled WGS sequence"/>
</dbReference>
<evidence type="ECO:0000313" key="2">
    <source>
        <dbReference type="EMBL" id="KAH3809829.1"/>
    </source>
</evidence>